<dbReference type="Pfam" id="PF13472">
    <property type="entry name" value="Lipase_GDSL_2"/>
    <property type="match status" value="1"/>
</dbReference>
<dbReference type="PANTHER" id="PTHR30383:SF24">
    <property type="entry name" value="THIOESTERASE 1_PROTEASE 1_LYSOPHOSPHOLIPASE L1"/>
    <property type="match status" value="1"/>
</dbReference>
<evidence type="ECO:0000313" key="4">
    <source>
        <dbReference type="Proteomes" id="UP000777935"/>
    </source>
</evidence>
<feature type="domain" description="SGNH hydrolase-type esterase" evidence="2">
    <location>
        <begin position="28"/>
        <end position="195"/>
    </location>
</feature>
<gene>
    <name evidence="3" type="ORF">HRQ87_04695</name>
</gene>
<protein>
    <submittedName>
        <fullName evidence="3">Arylesterase</fullName>
    </submittedName>
</protein>
<dbReference type="RefSeq" id="WP_174136299.1">
    <property type="nucleotide sequence ID" value="NZ_JABUFE010000002.1"/>
</dbReference>
<dbReference type="SUPFAM" id="SSF52266">
    <property type="entry name" value="SGNH hydrolase"/>
    <property type="match status" value="1"/>
</dbReference>
<name>A0ABX2IUZ9_9RHOB</name>
<dbReference type="InterPro" id="IPR036514">
    <property type="entry name" value="SGNH_hydro_sf"/>
</dbReference>
<keyword evidence="1" id="KW-0732">Signal</keyword>
<evidence type="ECO:0000313" key="3">
    <source>
        <dbReference type="EMBL" id="NSX54096.1"/>
    </source>
</evidence>
<accession>A0ABX2IUZ9</accession>
<dbReference type="InterPro" id="IPR013830">
    <property type="entry name" value="SGNH_hydro"/>
</dbReference>
<keyword evidence="4" id="KW-1185">Reference proteome</keyword>
<dbReference type="Proteomes" id="UP000777935">
    <property type="component" value="Unassembled WGS sequence"/>
</dbReference>
<dbReference type="CDD" id="cd01822">
    <property type="entry name" value="Lysophospholipase_L1_like"/>
    <property type="match status" value="1"/>
</dbReference>
<feature type="signal peptide" evidence="1">
    <location>
        <begin position="1"/>
        <end position="21"/>
    </location>
</feature>
<organism evidence="3 4">
    <name type="scientific">Parasulfitobacter algicola</name>
    <dbReference type="NCBI Taxonomy" id="2614809"/>
    <lineage>
        <taxon>Bacteria</taxon>
        <taxon>Pseudomonadati</taxon>
        <taxon>Pseudomonadota</taxon>
        <taxon>Alphaproteobacteria</taxon>
        <taxon>Rhodobacterales</taxon>
        <taxon>Roseobacteraceae</taxon>
        <taxon>Parasulfitobacter</taxon>
    </lineage>
</organism>
<dbReference type="EMBL" id="JABUFE010000002">
    <property type="protein sequence ID" value="NSX54096.1"/>
    <property type="molecule type" value="Genomic_DNA"/>
</dbReference>
<evidence type="ECO:0000259" key="2">
    <source>
        <dbReference type="Pfam" id="PF13472"/>
    </source>
</evidence>
<dbReference type="PANTHER" id="PTHR30383">
    <property type="entry name" value="THIOESTERASE 1/PROTEASE 1/LYSOPHOSPHOLIPASE L1"/>
    <property type="match status" value="1"/>
</dbReference>
<comment type="caution">
    <text evidence="3">The sequence shown here is derived from an EMBL/GenBank/DDBJ whole genome shotgun (WGS) entry which is preliminary data.</text>
</comment>
<feature type="chain" id="PRO_5046207476" evidence="1">
    <location>
        <begin position="22"/>
        <end position="216"/>
    </location>
</feature>
<dbReference type="Gene3D" id="3.40.50.1110">
    <property type="entry name" value="SGNH hydrolase"/>
    <property type="match status" value="1"/>
</dbReference>
<proteinExistence type="predicted"/>
<sequence>MSAFRNLIFAIVLIFPFAARAETVTIAALGDSLTQGYGLPADQGLVPQLQEWLRGNGADVTVINAGVSGDTTAGGLSRIGWTLTPEVDAVIVSLGGNDLLRGIDPAASRANIRGILQATQTAGVDVLLVGIEAPGNYGPDYKQQFDAIYPELSDEFDTAYWPSLFAAFDSENNDLSDIAQYMQADGIHPNADGVKIIVDAIGPAVLDLVNAADNPS</sequence>
<dbReference type="InterPro" id="IPR051532">
    <property type="entry name" value="Ester_Hydrolysis_Enzymes"/>
</dbReference>
<reference evidence="3 4" key="1">
    <citation type="submission" date="2020-06" db="EMBL/GenBank/DDBJ databases">
        <title>Sulfitobacter algicola sp. nov., isolated from green algae.</title>
        <authorList>
            <person name="Wang C."/>
        </authorList>
    </citation>
    <scope>NUCLEOTIDE SEQUENCE [LARGE SCALE GENOMIC DNA]</scope>
    <source>
        <strain evidence="3 4">1151</strain>
    </source>
</reference>
<evidence type="ECO:0000256" key="1">
    <source>
        <dbReference type="SAM" id="SignalP"/>
    </source>
</evidence>